<sequence length="44" mass="5171">MANNNGHIPQNVLGDLLDIIAAQFFMICNIWKEHFCINEIRFYC</sequence>
<proteinExistence type="predicted"/>
<dbReference type="AlphaFoldDB" id="A0A0M2NLT7"/>
<keyword evidence="2" id="KW-1185">Reference proteome</keyword>
<reference evidence="1 2" key="1">
    <citation type="submission" date="2015-04" db="EMBL/GenBank/DDBJ databases">
        <title>Draft genome sequence of bacteremic isolate Catabacter hongkongensis type strain HKU16T.</title>
        <authorList>
            <person name="Lau S.K."/>
            <person name="Teng J.L."/>
            <person name="Huang Y."/>
            <person name="Curreem S.O."/>
            <person name="Tsui S.K."/>
            <person name="Woo P.C."/>
        </authorList>
    </citation>
    <scope>NUCLEOTIDE SEQUENCE [LARGE SCALE GENOMIC DNA]</scope>
    <source>
        <strain evidence="1 2">HKU16</strain>
    </source>
</reference>
<dbReference type="EMBL" id="LAYJ01000053">
    <property type="protein sequence ID" value="KKI51946.1"/>
    <property type="molecule type" value="Genomic_DNA"/>
</dbReference>
<protein>
    <submittedName>
        <fullName evidence="1">Uncharacterized protein</fullName>
    </submittedName>
</protein>
<gene>
    <name evidence="1" type="ORF">CHK_0629</name>
</gene>
<name>A0A0M2NLT7_9FIRM</name>
<dbReference type="Proteomes" id="UP000034076">
    <property type="component" value="Unassembled WGS sequence"/>
</dbReference>
<evidence type="ECO:0000313" key="1">
    <source>
        <dbReference type="EMBL" id="KKI51946.1"/>
    </source>
</evidence>
<comment type="caution">
    <text evidence="1">The sequence shown here is derived from an EMBL/GenBank/DDBJ whole genome shotgun (WGS) entry which is preliminary data.</text>
</comment>
<organism evidence="1 2">
    <name type="scientific">Christensenella hongkongensis</name>
    <dbReference type="NCBI Taxonomy" id="270498"/>
    <lineage>
        <taxon>Bacteria</taxon>
        <taxon>Bacillati</taxon>
        <taxon>Bacillota</taxon>
        <taxon>Clostridia</taxon>
        <taxon>Christensenellales</taxon>
        <taxon>Christensenellaceae</taxon>
        <taxon>Christensenella</taxon>
    </lineage>
</organism>
<evidence type="ECO:0000313" key="2">
    <source>
        <dbReference type="Proteomes" id="UP000034076"/>
    </source>
</evidence>
<accession>A0A0M2NLT7</accession>